<reference evidence="1 2" key="1">
    <citation type="submission" date="2020-01" db="EMBL/GenBank/DDBJ databases">
        <authorList>
            <consortium name="DOE Joint Genome Institute"/>
            <person name="Haridas S."/>
            <person name="Albert R."/>
            <person name="Binder M."/>
            <person name="Bloem J."/>
            <person name="Labutti K."/>
            <person name="Salamov A."/>
            <person name="Andreopoulos B."/>
            <person name="Baker S.E."/>
            <person name="Barry K."/>
            <person name="Bills G."/>
            <person name="Bluhm B.H."/>
            <person name="Cannon C."/>
            <person name="Castanera R."/>
            <person name="Culley D.E."/>
            <person name="Daum C."/>
            <person name="Ezra D."/>
            <person name="Gonzalez J.B."/>
            <person name="Henrissat B."/>
            <person name="Kuo A."/>
            <person name="Liang C."/>
            <person name="Lipzen A."/>
            <person name="Lutzoni F."/>
            <person name="Magnuson J."/>
            <person name="Mondo S."/>
            <person name="Nolan M."/>
            <person name="Ohm R."/>
            <person name="Pangilinan J."/>
            <person name="Park H.-J.H."/>
            <person name="Ramirez L."/>
            <person name="Alfaro M."/>
            <person name="Sun H."/>
            <person name="Tritt A."/>
            <person name="Yoshinaga Y."/>
            <person name="Zwiers L.-H.L."/>
            <person name="Turgeon B.G."/>
            <person name="Goodwin S.B."/>
            <person name="Spatafora J.W."/>
            <person name="Crous P.W."/>
            <person name="Grigoriev I.V."/>
        </authorList>
    </citation>
    <scope>NUCLEOTIDE SEQUENCE [LARGE SCALE GENOMIC DNA]</scope>
    <source>
        <strain evidence="1 2">CBS 611.86</strain>
    </source>
</reference>
<dbReference type="EMBL" id="JAADJZ010000016">
    <property type="protein sequence ID" value="KAF2869420.1"/>
    <property type="molecule type" value="Genomic_DNA"/>
</dbReference>
<dbReference type="Proteomes" id="UP000481861">
    <property type="component" value="Unassembled WGS sequence"/>
</dbReference>
<organism evidence="1 2">
    <name type="scientific">Massariosphaeria phaeospora</name>
    <dbReference type="NCBI Taxonomy" id="100035"/>
    <lineage>
        <taxon>Eukaryota</taxon>
        <taxon>Fungi</taxon>
        <taxon>Dikarya</taxon>
        <taxon>Ascomycota</taxon>
        <taxon>Pezizomycotina</taxon>
        <taxon>Dothideomycetes</taxon>
        <taxon>Pleosporomycetidae</taxon>
        <taxon>Pleosporales</taxon>
        <taxon>Pleosporales incertae sedis</taxon>
        <taxon>Massariosphaeria</taxon>
    </lineage>
</organism>
<comment type="caution">
    <text evidence="1">The sequence shown here is derived from an EMBL/GenBank/DDBJ whole genome shotgun (WGS) entry which is preliminary data.</text>
</comment>
<protein>
    <submittedName>
        <fullName evidence="1">Uncharacterized protein</fullName>
    </submittedName>
</protein>
<keyword evidence="2" id="KW-1185">Reference proteome</keyword>
<sequence length="59" mass="6738">MSTAGLAADDKTLRFWLSTLREEFVRNDVGRWTTWASTMTHGPDAWWHALGIVRAGRSF</sequence>
<name>A0A7C8M3S4_9PLEO</name>
<proteinExistence type="predicted"/>
<evidence type="ECO:0000313" key="2">
    <source>
        <dbReference type="Proteomes" id="UP000481861"/>
    </source>
</evidence>
<gene>
    <name evidence="1" type="ORF">BDV95DRAFT_577278</name>
</gene>
<accession>A0A7C8M3S4</accession>
<dbReference type="AlphaFoldDB" id="A0A7C8M3S4"/>
<evidence type="ECO:0000313" key="1">
    <source>
        <dbReference type="EMBL" id="KAF2869420.1"/>
    </source>
</evidence>